<reference evidence="6 7" key="1">
    <citation type="submission" date="2024-02" db="EMBL/GenBank/DDBJ databases">
        <title>Roseovarius strain W115 nov., isolated from a marine algae.</title>
        <authorList>
            <person name="Lee M.W."/>
            <person name="Lee J.K."/>
            <person name="Kim J.M."/>
            <person name="Choi D.G."/>
            <person name="Baek J.H."/>
            <person name="Bayburt H."/>
            <person name="Jung J.J."/>
            <person name="Han D.M."/>
            <person name="Jeon C.O."/>
        </authorList>
    </citation>
    <scope>NUCLEOTIDE SEQUENCE [LARGE SCALE GENOMIC DNA]</scope>
    <source>
        <strain evidence="6 7">W115</strain>
    </source>
</reference>
<feature type="transmembrane region" description="Helical" evidence="5">
    <location>
        <begin position="7"/>
        <end position="27"/>
    </location>
</feature>
<dbReference type="RefSeq" id="WP_317055102.1">
    <property type="nucleotide sequence ID" value="NZ_CP146606.1"/>
</dbReference>
<keyword evidence="7" id="KW-1185">Reference proteome</keyword>
<evidence type="ECO:0000256" key="1">
    <source>
        <dbReference type="ARBA" id="ARBA00004370"/>
    </source>
</evidence>
<feature type="transmembrane region" description="Helical" evidence="5">
    <location>
        <begin position="92"/>
        <end position="125"/>
    </location>
</feature>
<keyword evidence="4 5" id="KW-0472">Membrane</keyword>
<feature type="transmembrane region" description="Helical" evidence="5">
    <location>
        <begin position="137"/>
        <end position="159"/>
    </location>
</feature>
<keyword evidence="2 5" id="KW-0812">Transmembrane</keyword>
<dbReference type="EMBL" id="CP146606">
    <property type="protein sequence ID" value="WYK18414.1"/>
    <property type="molecule type" value="Genomic_DNA"/>
</dbReference>
<evidence type="ECO:0000313" key="7">
    <source>
        <dbReference type="Proteomes" id="UP001281305"/>
    </source>
</evidence>
<evidence type="ECO:0000313" key="6">
    <source>
        <dbReference type="EMBL" id="WYK18414.1"/>
    </source>
</evidence>
<evidence type="ECO:0000256" key="2">
    <source>
        <dbReference type="ARBA" id="ARBA00022692"/>
    </source>
</evidence>
<sequence length="161" mass="17076">MSQKRGVILAGMAAGALWAVGLLWIGAQIPVPIAMIQPVLMGAVFGPGVVLMLMIARLAQRRFGDDTTIDGQKLTGGAAVDQAVLTNTLEQVVLALCIWPLVGFFLGAGTVLALGLGFVVARLLFWVGYHFSPPLRAFGFAATFYPTLFAAVWVIFRLVSG</sequence>
<dbReference type="InterPro" id="IPR023352">
    <property type="entry name" value="MAPEG-like_dom_sf"/>
</dbReference>
<dbReference type="Pfam" id="PF01124">
    <property type="entry name" value="MAPEG"/>
    <property type="match status" value="1"/>
</dbReference>
<evidence type="ECO:0000256" key="5">
    <source>
        <dbReference type="SAM" id="Phobius"/>
    </source>
</evidence>
<evidence type="ECO:0000256" key="4">
    <source>
        <dbReference type="ARBA" id="ARBA00023136"/>
    </source>
</evidence>
<protein>
    <submittedName>
        <fullName evidence="6">MAPEG family protein</fullName>
    </submittedName>
</protein>
<proteinExistence type="predicted"/>
<dbReference type="Gene3D" id="1.20.120.550">
    <property type="entry name" value="Membrane associated eicosanoid/glutathione metabolism-like domain"/>
    <property type="match status" value="1"/>
</dbReference>
<dbReference type="SUPFAM" id="SSF161084">
    <property type="entry name" value="MAPEG domain-like"/>
    <property type="match status" value="1"/>
</dbReference>
<accession>A0ABZ2TGI9</accession>
<name>A0ABZ2TGI9_9RHOB</name>
<feature type="transmembrane region" description="Helical" evidence="5">
    <location>
        <begin position="33"/>
        <end position="55"/>
    </location>
</feature>
<evidence type="ECO:0000256" key="3">
    <source>
        <dbReference type="ARBA" id="ARBA00022989"/>
    </source>
</evidence>
<gene>
    <name evidence="6" type="ORF">RZS32_000580</name>
</gene>
<comment type="subcellular location">
    <subcellularLocation>
        <location evidence="1">Membrane</location>
    </subcellularLocation>
</comment>
<dbReference type="Proteomes" id="UP001281305">
    <property type="component" value="Chromosome"/>
</dbReference>
<keyword evidence="3 5" id="KW-1133">Transmembrane helix</keyword>
<dbReference type="InterPro" id="IPR001129">
    <property type="entry name" value="Membr-assoc_MAPEG"/>
</dbReference>
<organism evidence="6 7">
    <name type="scientific">Roseovarius rhodophyticola</name>
    <dbReference type="NCBI Taxonomy" id="3080827"/>
    <lineage>
        <taxon>Bacteria</taxon>
        <taxon>Pseudomonadati</taxon>
        <taxon>Pseudomonadota</taxon>
        <taxon>Alphaproteobacteria</taxon>
        <taxon>Rhodobacterales</taxon>
        <taxon>Roseobacteraceae</taxon>
        <taxon>Roseovarius</taxon>
    </lineage>
</organism>